<evidence type="ECO:0000259" key="1">
    <source>
        <dbReference type="PROSITE" id="PS50883"/>
    </source>
</evidence>
<dbReference type="InterPro" id="IPR001633">
    <property type="entry name" value="EAL_dom"/>
</dbReference>
<dbReference type="AlphaFoldDB" id="A0ABD4S9X5"/>
<protein>
    <submittedName>
        <fullName evidence="2">EAL domain-containing protein</fullName>
    </submittedName>
</protein>
<dbReference type="SUPFAM" id="SSF141868">
    <property type="entry name" value="EAL domain-like"/>
    <property type="match status" value="1"/>
</dbReference>
<comment type="caution">
    <text evidence="2">The sequence shown here is derived from an EMBL/GenBank/DDBJ whole genome shotgun (WGS) entry which is preliminary data.</text>
</comment>
<dbReference type="EMBL" id="JAJNUD010000004">
    <property type="protein sequence ID" value="MCD5517617.1"/>
    <property type="molecule type" value="Genomic_DNA"/>
</dbReference>
<gene>
    <name evidence="2" type="ORF">LOB39_03370</name>
</gene>
<dbReference type="PANTHER" id="PTHR44757">
    <property type="entry name" value="DIGUANYLATE CYCLASE DGCP"/>
    <property type="match status" value="1"/>
</dbReference>
<dbReference type="Gene3D" id="3.20.20.450">
    <property type="entry name" value="EAL domain"/>
    <property type="match status" value="1"/>
</dbReference>
<accession>A0ABD4S9X5</accession>
<feature type="domain" description="EAL" evidence="1">
    <location>
        <begin position="1"/>
        <end position="110"/>
    </location>
</feature>
<organism evidence="2 3">
    <name type="scientific">Lactobacillus delbrueckii subsp. allosunkii</name>
    <dbReference type="NCBI Taxonomy" id="1050107"/>
    <lineage>
        <taxon>Bacteria</taxon>
        <taxon>Bacillati</taxon>
        <taxon>Bacillota</taxon>
        <taxon>Bacilli</taxon>
        <taxon>Lactobacillales</taxon>
        <taxon>Lactobacillaceae</taxon>
        <taxon>Lactobacillus</taxon>
    </lineage>
</organism>
<dbReference type="InterPro" id="IPR052155">
    <property type="entry name" value="Biofilm_reg_signaling"/>
</dbReference>
<dbReference type="InterPro" id="IPR035919">
    <property type="entry name" value="EAL_sf"/>
</dbReference>
<dbReference type="Pfam" id="PF00563">
    <property type="entry name" value="EAL"/>
    <property type="match status" value="1"/>
</dbReference>
<dbReference type="Proteomes" id="UP001320314">
    <property type="component" value="Unassembled WGS sequence"/>
</dbReference>
<name>A0ABD4S9X5_9LACO</name>
<evidence type="ECO:0000313" key="3">
    <source>
        <dbReference type="Proteomes" id="UP001320314"/>
    </source>
</evidence>
<dbReference type="PANTHER" id="PTHR44757:SF2">
    <property type="entry name" value="BIOFILM ARCHITECTURE MAINTENANCE PROTEIN MBAA"/>
    <property type="match status" value="1"/>
</dbReference>
<sequence>MTDKVCNLEALSRWIDPQLGMISQGVFVPVLEGANLSYKLDLFVLNHVSKMLADRFEQGKPVVPVSINISRSDFTVIDPVKEITQTADRYQLNHQLLCIEITETAVMKSQ</sequence>
<reference evidence="2 3" key="1">
    <citation type="submission" date="2021-12" db="EMBL/GenBank/DDBJ databases">
        <title>Antimicrobial susceptibility of Lactobacillus delbrueckii subsp. lactis obtained from milk products and other habitats.</title>
        <authorList>
            <person name="Shani N."/>
        </authorList>
    </citation>
    <scope>NUCLEOTIDE SEQUENCE [LARGE SCALE GENOMIC DNA]</scope>
    <source>
        <strain evidence="2 3">CIRM BIA 266</strain>
    </source>
</reference>
<dbReference type="PROSITE" id="PS50883">
    <property type="entry name" value="EAL"/>
    <property type="match status" value="1"/>
</dbReference>
<proteinExistence type="predicted"/>
<evidence type="ECO:0000313" key="2">
    <source>
        <dbReference type="EMBL" id="MCD5517617.1"/>
    </source>
</evidence>
<dbReference type="RefSeq" id="WP_003613791.1">
    <property type="nucleotide sequence ID" value="NZ_JAJNUD010000004.1"/>
</dbReference>